<gene>
    <name evidence="7" type="ORF">HHI36_010602</name>
</gene>
<keyword evidence="4" id="KW-0862">Zinc</keyword>
<dbReference type="InterPro" id="IPR013083">
    <property type="entry name" value="Znf_RING/FYVE/PHD"/>
</dbReference>
<dbReference type="Gene3D" id="3.30.40.10">
    <property type="entry name" value="Zinc/RING finger domain, C3HC4 (zinc finger)"/>
    <property type="match status" value="1"/>
</dbReference>
<dbReference type="InterPro" id="IPR001841">
    <property type="entry name" value="Znf_RING"/>
</dbReference>
<dbReference type="PROSITE" id="PS50089">
    <property type="entry name" value="ZF_RING_2"/>
    <property type="match status" value="1"/>
</dbReference>
<organism evidence="7 8">
    <name type="scientific">Cryptolaemus montrouzieri</name>
    <dbReference type="NCBI Taxonomy" id="559131"/>
    <lineage>
        <taxon>Eukaryota</taxon>
        <taxon>Metazoa</taxon>
        <taxon>Ecdysozoa</taxon>
        <taxon>Arthropoda</taxon>
        <taxon>Hexapoda</taxon>
        <taxon>Insecta</taxon>
        <taxon>Pterygota</taxon>
        <taxon>Neoptera</taxon>
        <taxon>Endopterygota</taxon>
        <taxon>Coleoptera</taxon>
        <taxon>Polyphaga</taxon>
        <taxon>Cucujiformia</taxon>
        <taxon>Coccinelloidea</taxon>
        <taxon>Coccinellidae</taxon>
        <taxon>Scymninae</taxon>
        <taxon>Scymnini</taxon>
        <taxon>Cryptolaemus</taxon>
    </lineage>
</organism>
<evidence type="ECO:0000256" key="5">
    <source>
        <dbReference type="PROSITE-ProRule" id="PRU00175"/>
    </source>
</evidence>
<keyword evidence="3 5" id="KW-0863">Zinc-finger</keyword>
<dbReference type="PANTHER" id="PTHR12109:SF3">
    <property type="entry name" value="RING FINGER PROTEIN 141"/>
    <property type="match status" value="1"/>
</dbReference>
<evidence type="ECO:0000313" key="8">
    <source>
        <dbReference type="Proteomes" id="UP001516400"/>
    </source>
</evidence>
<feature type="domain" description="RING-type" evidence="6">
    <location>
        <begin position="147"/>
        <end position="184"/>
    </location>
</feature>
<dbReference type="Proteomes" id="UP001516400">
    <property type="component" value="Unassembled WGS sequence"/>
</dbReference>
<reference evidence="7 8" key="1">
    <citation type="journal article" date="2021" name="BMC Biol.">
        <title>Horizontally acquired antibacterial genes associated with adaptive radiation of ladybird beetles.</title>
        <authorList>
            <person name="Li H.S."/>
            <person name="Tang X.F."/>
            <person name="Huang Y.H."/>
            <person name="Xu Z.Y."/>
            <person name="Chen M.L."/>
            <person name="Du X.Y."/>
            <person name="Qiu B.Y."/>
            <person name="Chen P.T."/>
            <person name="Zhang W."/>
            <person name="Slipinski A."/>
            <person name="Escalona H.E."/>
            <person name="Waterhouse R.M."/>
            <person name="Zwick A."/>
            <person name="Pang H."/>
        </authorList>
    </citation>
    <scope>NUCLEOTIDE SEQUENCE [LARGE SCALE GENOMIC DNA]</scope>
    <source>
        <strain evidence="7">SYSU2018</strain>
    </source>
</reference>
<evidence type="ECO:0000259" key="6">
    <source>
        <dbReference type="PROSITE" id="PS50089"/>
    </source>
</evidence>
<evidence type="ECO:0000256" key="4">
    <source>
        <dbReference type="ARBA" id="ARBA00022833"/>
    </source>
</evidence>
<dbReference type="SMART" id="SM00184">
    <property type="entry name" value="RING"/>
    <property type="match status" value="1"/>
</dbReference>
<dbReference type="EMBL" id="JABFTP020000001">
    <property type="protein sequence ID" value="KAL3266427.1"/>
    <property type="molecule type" value="Genomic_DNA"/>
</dbReference>
<dbReference type="AlphaFoldDB" id="A0ABD2MJM6"/>
<dbReference type="PROSITE" id="PS00518">
    <property type="entry name" value="ZF_RING_1"/>
    <property type="match status" value="1"/>
</dbReference>
<proteinExistence type="predicted"/>
<evidence type="ECO:0000256" key="1">
    <source>
        <dbReference type="ARBA" id="ARBA00022017"/>
    </source>
</evidence>
<dbReference type="InterPro" id="IPR043400">
    <property type="entry name" value="RING-HC_RNF141"/>
</dbReference>
<sequence>MGQVNTSNLQNFLPNIYAEIFNKEPNTLIAKEIRELTHDKFLEMIGELNALSRESLDDEGKQMMFAVKKGSNETILWKTAVEIACIKVDPVSKQVENCRLLNLAELLKVFFTLKCQSTAMDQSEMRHINYEEFLSNLYKDPDLSSECSICFERKHELTLPCAHSFCSQCIEEWNSEHQTCPICRDKLESTDDTWVLSEKPNAEEICEELRHNLMELSEEKRDSCIPS</sequence>
<evidence type="ECO:0000313" key="7">
    <source>
        <dbReference type="EMBL" id="KAL3266427.1"/>
    </source>
</evidence>
<name>A0ABD2MJM6_9CUCU</name>
<keyword evidence="8" id="KW-1185">Reference proteome</keyword>
<accession>A0ABD2MJM6</accession>
<dbReference type="Pfam" id="PF13920">
    <property type="entry name" value="zf-C3HC4_3"/>
    <property type="match status" value="1"/>
</dbReference>
<evidence type="ECO:0000256" key="2">
    <source>
        <dbReference type="ARBA" id="ARBA00022723"/>
    </source>
</evidence>
<dbReference type="PANTHER" id="PTHR12109">
    <property type="entry name" value="RING FINGER PROTEIN 141-RELATED"/>
    <property type="match status" value="1"/>
</dbReference>
<dbReference type="CDD" id="cd16545">
    <property type="entry name" value="RING-HC_RNF141"/>
    <property type="match status" value="1"/>
</dbReference>
<comment type="caution">
    <text evidence="7">The sequence shown here is derived from an EMBL/GenBank/DDBJ whole genome shotgun (WGS) entry which is preliminary data.</text>
</comment>
<dbReference type="GO" id="GO:0008270">
    <property type="term" value="F:zinc ion binding"/>
    <property type="evidence" value="ECO:0007669"/>
    <property type="project" value="UniProtKB-KW"/>
</dbReference>
<evidence type="ECO:0000256" key="3">
    <source>
        <dbReference type="ARBA" id="ARBA00022771"/>
    </source>
</evidence>
<dbReference type="InterPro" id="IPR047126">
    <property type="entry name" value="RNF141-like"/>
</dbReference>
<protein>
    <recommendedName>
        <fullName evidence="1">RING finger protein 141</fullName>
    </recommendedName>
</protein>
<keyword evidence="2" id="KW-0479">Metal-binding</keyword>
<dbReference type="InterPro" id="IPR017907">
    <property type="entry name" value="Znf_RING_CS"/>
</dbReference>
<dbReference type="SUPFAM" id="SSF57850">
    <property type="entry name" value="RING/U-box"/>
    <property type="match status" value="1"/>
</dbReference>